<dbReference type="EMBL" id="CP039852">
    <property type="protein sequence ID" value="QCZ92464.1"/>
    <property type="molecule type" value="Genomic_DNA"/>
</dbReference>
<keyword evidence="6 18" id="KW-0285">Flavoprotein</keyword>
<dbReference type="Pfam" id="PF02424">
    <property type="entry name" value="ApbE"/>
    <property type="match status" value="1"/>
</dbReference>
<accession>A0A5B7YA00</accession>
<dbReference type="AlphaFoldDB" id="A0A5B7YA00"/>
<keyword evidence="21" id="KW-1185">Reference proteome</keyword>
<keyword evidence="13" id="KW-0564">Palmitate</keyword>
<evidence type="ECO:0000256" key="13">
    <source>
        <dbReference type="ARBA" id="ARBA00023139"/>
    </source>
</evidence>
<feature type="binding site" evidence="19">
    <location>
        <position position="309"/>
    </location>
    <ligand>
        <name>Mg(2+)</name>
        <dbReference type="ChEBI" id="CHEBI:18420"/>
    </ligand>
</feature>
<comment type="subcellular location">
    <subcellularLocation>
        <location evidence="17">Cell inner membrane</location>
        <topology evidence="17">Lipid-anchor</topology>
        <orientation evidence="17">Periplasmic side</orientation>
    </subcellularLocation>
</comment>
<sequence length="356" mass="39375">MIKGAATPLFLCKEVVVFKSVYMAMLLSFSMLLTACSEDKMPVVHLQGETMGTTYNVKYVVPEGSEPQSDLKKKIDKRLNEINALMSTYDTGSELSRFNQNRYTKPYPVSAETLTVVNEALRLGDMSNNVLDVTVGPLVNLWGFGPNKRPETVPTEQQINDVRAYVGLDKISTTDTALLKSHPMVYVDLSTIAKGYGVDQVAAILEQQEIHNFLVEIGGEMRLKGHRGNGDEWLVAIEKPVTTERAVQKILSVGTNAIATSGDYRNYYEQEGKRYSHLIDPRTGKPITHSLVAVTVVSPSSMTADGLATALMVMGWDEARSLAEKEDLAVLLIRKTDDGFEEYVSPAFEQVVDVRN</sequence>
<keyword evidence="5" id="KW-0997">Cell inner membrane</keyword>
<reference evidence="20 21" key="1">
    <citation type="submission" date="2019-04" db="EMBL/GenBank/DDBJ databases">
        <title>Salinimonas iocasae sp. nov., a halophilic bacterium isolated from the outer tube casing of tubeworms in Okinawa Trough.</title>
        <authorList>
            <person name="Zhang H."/>
            <person name="Wang H."/>
            <person name="Li C."/>
        </authorList>
    </citation>
    <scope>NUCLEOTIDE SEQUENCE [LARGE SCALE GENOMIC DNA]</scope>
    <source>
        <strain evidence="20 21">KX18D6</strain>
    </source>
</reference>
<evidence type="ECO:0000256" key="16">
    <source>
        <dbReference type="ARBA" id="ARBA00048540"/>
    </source>
</evidence>
<evidence type="ECO:0000256" key="18">
    <source>
        <dbReference type="PIRNR" id="PIRNR006268"/>
    </source>
</evidence>
<dbReference type="KEGG" id="salk:FBQ74_02790"/>
<dbReference type="PANTHER" id="PTHR30040">
    <property type="entry name" value="THIAMINE BIOSYNTHESIS LIPOPROTEIN APBE"/>
    <property type="match status" value="1"/>
</dbReference>
<feature type="binding site" evidence="19">
    <location>
        <position position="191"/>
    </location>
    <ligand>
        <name>Mg(2+)</name>
        <dbReference type="ChEBI" id="CHEBI:18420"/>
    </ligand>
</feature>
<evidence type="ECO:0000313" key="21">
    <source>
        <dbReference type="Proteomes" id="UP000304912"/>
    </source>
</evidence>
<evidence type="ECO:0000256" key="2">
    <source>
        <dbReference type="ARBA" id="ARBA00011955"/>
    </source>
</evidence>
<evidence type="ECO:0000256" key="9">
    <source>
        <dbReference type="ARBA" id="ARBA00022729"/>
    </source>
</evidence>
<keyword evidence="12" id="KW-0472">Membrane</keyword>
<dbReference type="InterPro" id="IPR003374">
    <property type="entry name" value="ApbE-like_sf"/>
</dbReference>
<proteinExistence type="inferred from homology"/>
<dbReference type="EC" id="2.7.1.180" evidence="2 18"/>
<keyword evidence="7 18" id="KW-0808">Transferase</keyword>
<evidence type="ECO:0000256" key="11">
    <source>
        <dbReference type="ARBA" id="ARBA00022842"/>
    </source>
</evidence>
<dbReference type="GO" id="GO:0005886">
    <property type="term" value="C:plasma membrane"/>
    <property type="evidence" value="ECO:0007669"/>
    <property type="project" value="UniProtKB-SubCell"/>
</dbReference>
<dbReference type="FunFam" id="3.10.520.10:FF:000001">
    <property type="entry name" value="FAD:protein FMN transferase"/>
    <property type="match status" value="1"/>
</dbReference>
<evidence type="ECO:0000256" key="19">
    <source>
        <dbReference type="PIRSR" id="PIRSR006268-2"/>
    </source>
</evidence>
<comment type="similarity">
    <text evidence="1 18">Belongs to the ApbE family.</text>
</comment>
<dbReference type="GO" id="GO:0046872">
    <property type="term" value="F:metal ion binding"/>
    <property type="evidence" value="ECO:0007669"/>
    <property type="project" value="UniProtKB-UniRule"/>
</dbReference>
<dbReference type="SUPFAM" id="SSF143631">
    <property type="entry name" value="ApbE-like"/>
    <property type="match status" value="1"/>
</dbReference>
<dbReference type="PANTHER" id="PTHR30040:SF2">
    <property type="entry name" value="FAD:PROTEIN FMN TRANSFERASE"/>
    <property type="match status" value="1"/>
</dbReference>
<evidence type="ECO:0000256" key="14">
    <source>
        <dbReference type="ARBA" id="ARBA00023288"/>
    </source>
</evidence>
<dbReference type="GO" id="GO:0016740">
    <property type="term" value="F:transferase activity"/>
    <property type="evidence" value="ECO:0007669"/>
    <property type="project" value="UniProtKB-UniRule"/>
</dbReference>
<evidence type="ECO:0000256" key="12">
    <source>
        <dbReference type="ARBA" id="ARBA00023136"/>
    </source>
</evidence>
<evidence type="ECO:0000256" key="3">
    <source>
        <dbReference type="ARBA" id="ARBA00016337"/>
    </source>
</evidence>
<keyword evidence="10 18" id="KW-0274">FAD</keyword>
<evidence type="ECO:0000256" key="6">
    <source>
        <dbReference type="ARBA" id="ARBA00022630"/>
    </source>
</evidence>
<organism evidence="20 21">
    <name type="scientific">Salinimonas iocasae</name>
    <dbReference type="NCBI Taxonomy" id="2572577"/>
    <lineage>
        <taxon>Bacteria</taxon>
        <taxon>Pseudomonadati</taxon>
        <taxon>Pseudomonadota</taxon>
        <taxon>Gammaproteobacteria</taxon>
        <taxon>Alteromonadales</taxon>
        <taxon>Alteromonadaceae</taxon>
        <taxon>Alteromonas/Salinimonas group</taxon>
        <taxon>Salinimonas</taxon>
    </lineage>
</organism>
<evidence type="ECO:0000256" key="17">
    <source>
        <dbReference type="ARBA" id="ARBA00060485"/>
    </source>
</evidence>
<evidence type="ECO:0000256" key="5">
    <source>
        <dbReference type="ARBA" id="ARBA00022519"/>
    </source>
</evidence>
<evidence type="ECO:0000256" key="10">
    <source>
        <dbReference type="ARBA" id="ARBA00022827"/>
    </source>
</evidence>
<evidence type="ECO:0000256" key="7">
    <source>
        <dbReference type="ARBA" id="ARBA00022679"/>
    </source>
</evidence>
<dbReference type="Proteomes" id="UP000304912">
    <property type="component" value="Chromosome"/>
</dbReference>
<keyword evidence="4" id="KW-1003">Cell membrane</keyword>
<protein>
    <recommendedName>
        <fullName evidence="3 18">FAD:protein FMN transferase</fullName>
        <ecNumber evidence="2 18">2.7.1.180</ecNumber>
    </recommendedName>
    <alternativeName>
        <fullName evidence="15 18">Flavin transferase</fullName>
    </alternativeName>
</protein>
<keyword evidence="14" id="KW-0449">Lipoprotein</keyword>
<evidence type="ECO:0000256" key="4">
    <source>
        <dbReference type="ARBA" id="ARBA00022475"/>
    </source>
</evidence>
<keyword evidence="8 18" id="KW-0479">Metal-binding</keyword>
<evidence type="ECO:0000256" key="15">
    <source>
        <dbReference type="ARBA" id="ARBA00031306"/>
    </source>
</evidence>
<evidence type="ECO:0000256" key="1">
    <source>
        <dbReference type="ARBA" id="ARBA00008282"/>
    </source>
</evidence>
<dbReference type="PIRSF" id="PIRSF006268">
    <property type="entry name" value="ApbE"/>
    <property type="match status" value="1"/>
</dbReference>
<name>A0A5B7YA00_9ALTE</name>
<evidence type="ECO:0000313" key="20">
    <source>
        <dbReference type="EMBL" id="QCZ92464.1"/>
    </source>
</evidence>
<comment type="catalytic activity">
    <reaction evidence="16 18">
        <text>L-threonyl-[protein] + FAD = FMN-L-threonyl-[protein] + AMP + H(+)</text>
        <dbReference type="Rhea" id="RHEA:36847"/>
        <dbReference type="Rhea" id="RHEA-COMP:11060"/>
        <dbReference type="Rhea" id="RHEA-COMP:11061"/>
        <dbReference type="ChEBI" id="CHEBI:15378"/>
        <dbReference type="ChEBI" id="CHEBI:30013"/>
        <dbReference type="ChEBI" id="CHEBI:57692"/>
        <dbReference type="ChEBI" id="CHEBI:74257"/>
        <dbReference type="ChEBI" id="CHEBI:456215"/>
        <dbReference type="EC" id="2.7.1.180"/>
    </reaction>
</comment>
<dbReference type="InterPro" id="IPR024932">
    <property type="entry name" value="ApbE"/>
</dbReference>
<gene>
    <name evidence="20" type="ORF">FBQ74_02790</name>
</gene>
<keyword evidence="11 18" id="KW-0460">Magnesium</keyword>
<comment type="cofactor">
    <cofactor evidence="19">
        <name>Mg(2+)</name>
        <dbReference type="ChEBI" id="CHEBI:18420"/>
    </cofactor>
    <cofactor evidence="19">
        <name>Mn(2+)</name>
        <dbReference type="ChEBI" id="CHEBI:29035"/>
    </cofactor>
    <text evidence="19">Magnesium. Can also use manganese.</text>
</comment>
<feature type="binding site" evidence="19">
    <location>
        <position position="305"/>
    </location>
    <ligand>
        <name>Mg(2+)</name>
        <dbReference type="ChEBI" id="CHEBI:18420"/>
    </ligand>
</feature>
<evidence type="ECO:0000256" key="8">
    <source>
        <dbReference type="ARBA" id="ARBA00022723"/>
    </source>
</evidence>
<dbReference type="Gene3D" id="3.10.520.10">
    <property type="entry name" value="ApbE-like domains"/>
    <property type="match status" value="1"/>
</dbReference>
<keyword evidence="9" id="KW-0732">Signal</keyword>